<comment type="caution">
    <text evidence="3">The sequence shown here is derived from an EMBL/GenBank/DDBJ whole genome shotgun (WGS) entry which is preliminary data.</text>
</comment>
<name>A0ABQ4FQJ8_9ACTN</name>
<reference evidence="3 4" key="1">
    <citation type="submission" date="2021-01" db="EMBL/GenBank/DDBJ databases">
        <title>Whole genome shotgun sequence of Microbispora corallina NBRC 16416.</title>
        <authorList>
            <person name="Komaki H."/>
            <person name="Tamura T."/>
        </authorList>
    </citation>
    <scope>NUCLEOTIDE SEQUENCE [LARGE SCALE GENOMIC DNA]</scope>
    <source>
        <strain evidence="3 4">NBRC 16416</strain>
    </source>
</reference>
<organism evidence="3 4">
    <name type="scientific">Microbispora corallina</name>
    <dbReference type="NCBI Taxonomy" id="83302"/>
    <lineage>
        <taxon>Bacteria</taxon>
        <taxon>Bacillati</taxon>
        <taxon>Actinomycetota</taxon>
        <taxon>Actinomycetes</taxon>
        <taxon>Streptosporangiales</taxon>
        <taxon>Streptosporangiaceae</taxon>
        <taxon>Microbispora</taxon>
    </lineage>
</organism>
<dbReference type="EMBL" id="BOOC01000001">
    <property type="protein sequence ID" value="GIH37076.1"/>
    <property type="molecule type" value="Genomic_DNA"/>
</dbReference>
<evidence type="ECO:0000313" key="3">
    <source>
        <dbReference type="EMBL" id="GIH37076.1"/>
    </source>
</evidence>
<evidence type="ECO:0000313" key="4">
    <source>
        <dbReference type="Proteomes" id="UP000603904"/>
    </source>
</evidence>
<dbReference type="PANTHER" id="PTHR43677:SF4">
    <property type="entry name" value="QUINONE OXIDOREDUCTASE-LIKE PROTEIN 2"/>
    <property type="match status" value="1"/>
</dbReference>
<dbReference type="InterPro" id="IPR051397">
    <property type="entry name" value="Zn-ADH-like_protein"/>
</dbReference>
<sequence length="298" mass="30058">MRALIVSPGGPLLTQDVPEPEPRPDEALVEVRHASANFGELRHAAGLPPGTVMGYDAAGVVLRPASDGSGPGAGERVVAFGAGAWAERAAFPTGSLAVVPAGADLAEAAALPLAGLTALRTIRAAGPVLGRRLLVTGASGGVGRYAVQLARRAGAYVIASVGAPGRGEGLRELGADEVVVGLDGLAPVDVVLELTGGPALVRCWELLRPGGSLQSVGWASGEPAVLPPGWNFSLGPARTLSSFGDVSEPGPDLAYLAGLLTSGGLSAEVAWRGSWERIGEASRALLGRRLAGKIVMDL</sequence>
<feature type="domain" description="Enoyl reductase (ER)" evidence="2">
    <location>
        <begin position="10"/>
        <end position="296"/>
    </location>
</feature>
<dbReference type="SUPFAM" id="SSF51735">
    <property type="entry name" value="NAD(P)-binding Rossmann-fold domains"/>
    <property type="match status" value="1"/>
</dbReference>
<dbReference type="SUPFAM" id="SSF50129">
    <property type="entry name" value="GroES-like"/>
    <property type="match status" value="1"/>
</dbReference>
<dbReference type="RefSeq" id="WP_239103229.1">
    <property type="nucleotide sequence ID" value="NZ_BAAAGP010000018.1"/>
</dbReference>
<dbReference type="Proteomes" id="UP000603904">
    <property type="component" value="Unassembled WGS sequence"/>
</dbReference>
<dbReference type="Pfam" id="PF00107">
    <property type="entry name" value="ADH_zinc_N"/>
    <property type="match status" value="1"/>
</dbReference>
<keyword evidence="4" id="KW-1185">Reference proteome</keyword>
<protein>
    <submittedName>
        <fullName evidence="3">Oxidoreductase</fullName>
    </submittedName>
</protein>
<dbReference type="CDD" id="cd08270">
    <property type="entry name" value="MDR4"/>
    <property type="match status" value="1"/>
</dbReference>
<evidence type="ECO:0000256" key="1">
    <source>
        <dbReference type="SAM" id="MobiDB-lite"/>
    </source>
</evidence>
<dbReference type="Gene3D" id="3.90.180.10">
    <property type="entry name" value="Medium-chain alcohol dehydrogenases, catalytic domain"/>
    <property type="match status" value="1"/>
</dbReference>
<dbReference type="InterPro" id="IPR013149">
    <property type="entry name" value="ADH-like_C"/>
</dbReference>
<dbReference type="Gene3D" id="3.40.50.720">
    <property type="entry name" value="NAD(P)-binding Rossmann-like Domain"/>
    <property type="match status" value="1"/>
</dbReference>
<feature type="region of interest" description="Disordered" evidence="1">
    <location>
        <begin position="1"/>
        <end position="23"/>
    </location>
</feature>
<dbReference type="InterPro" id="IPR011032">
    <property type="entry name" value="GroES-like_sf"/>
</dbReference>
<dbReference type="InterPro" id="IPR020843">
    <property type="entry name" value="ER"/>
</dbReference>
<proteinExistence type="predicted"/>
<accession>A0ABQ4FQJ8</accession>
<dbReference type="InterPro" id="IPR036291">
    <property type="entry name" value="NAD(P)-bd_dom_sf"/>
</dbReference>
<evidence type="ECO:0000259" key="2">
    <source>
        <dbReference type="SMART" id="SM00829"/>
    </source>
</evidence>
<dbReference type="PANTHER" id="PTHR43677">
    <property type="entry name" value="SHORT-CHAIN DEHYDROGENASE/REDUCTASE"/>
    <property type="match status" value="1"/>
</dbReference>
<gene>
    <name evidence="3" type="ORF">Mco01_00760</name>
</gene>
<dbReference type="SMART" id="SM00829">
    <property type="entry name" value="PKS_ER"/>
    <property type="match status" value="1"/>
</dbReference>